<comment type="similarity">
    <text evidence="2">Belongs to the polysaccharide synthase family.</text>
</comment>
<keyword evidence="5 7" id="KW-1133">Transmembrane helix</keyword>
<sequence length="474" mass="53759">MGSVGKELKQGFLVTLLSQYSTVIVQVVLGIILARLLTPEEFGIVAVILVFVSLFQLVSGSFSSGIIQIKELNQKDFIQLFILTFFLGIILSILFCILGYCIVWFYTNEVYLELSIYLSIGVFFSAISMLPMALNRRNKLFLETGISQLLSAIISGAVGVFLAYNGYGYYTIVLQSLLNSFLVFVFNFYFSNELHCVNRYMPNNKDMKASFYKIKDYVFTNLGFDVLNFFSRNLDSILIGKFLGVSNLALYDKSYRLVLYPVANLQQVVGRVLHPVLSSYSSNLPLILSNYKKVLYHLGTIGASIMVFIYFSSTEIITIMYGEQWLDSIPIFRILSLTIWFQIIQSSTGSIFLSTNNPRLYFYSGGVGAVFIIFSTCLGIYLGDLVNVVYLVSLGLVLNFVQSLLFICYKVFNCSLYEFLKVLFLSVIGALFSTVLLKLNIVTWDNYYIKLIYNGIVSFLPLVVIYRKKIKEFL</sequence>
<gene>
    <name evidence="8" type="ORF">GJV77_10785</name>
</gene>
<protein>
    <submittedName>
        <fullName evidence="8">Oligosaccharide flippase family protein</fullName>
    </submittedName>
</protein>
<feature type="transmembrane region" description="Helical" evidence="7">
    <location>
        <begin position="388"/>
        <end position="412"/>
    </location>
</feature>
<keyword evidence="6 7" id="KW-0472">Membrane</keyword>
<feature type="transmembrane region" description="Helical" evidence="7">
    <location>
        <begin position="170"/>
        <end position="190"/>
    </location>
</feature>
<feature type="transmembrane region" description="Helical" evidence="7">
    <location>
        <begin position="12"/>
        <end position="36"/>
    </location>
</feature>
<evidence type="ECO:0000256" key="2">
    <source>
        <dbReference type="ARBA" id="ARBA00007430"/>
    </source>
</evidence>
<evidence type="ECO:0000313" key="9">
    <source>
        <dbReference type="Proteomes" id="UP000488936"/>
    </source>
</evidence>
<comment type="subcellular location">
    <subcellularLocation>
        <location evidence="1">Cell membrane</location>
        <topology evidence="1">Multi-pass membrane protein</topology>
    </subcellularLocation>
</comment>
<keyword evidence="4 7" id="KW-0812">Transmembrane</keyword>
<dbReference type="RefSeq" id="WP_155036364.1">
    <property type="nucleotide sequence ID" value="NZ_JBHTIG010000016.1"/>
</dbReference>
<feature type="transmembrane region" description="Helical" evidence="7">
    <location>
        <begin position="146"/>
        <end position="164"/>
    </location>
</feature>
<dbReference type="Proteomes" id="UP000488936">
    <property type="component" value="Unassembled WGS sequence"/>
</dbReference>
<evidence type="ECO:0000256" key="7">
    <source>
        <dbReference type="SAM" id="Phobius"/>
    </source>
</evidence>
<feature type="transmembrane region" description="Helical" evidence="7">
    <location>
        <begin position="42"/>
        <end position="59"/>
    </location>
</feature>
<comment type="caution">
    <text evidence="8">The sequence shown here is derived from an EMBL/GenBank/DDBJ whole genome shotgun (WGS) entry which is preliminary data.</text>
</comment>
<feature type="transmembrane region" description="Helical" evidence="7">
    <location>
        <begin position="447"/>
        <end position="466"/>
    </location>
</feature>
<feature type="transmembrane region" description="Helical" evidence="7">
    <location>
        <begin position="419"/>
        <end position="441"/>
    </location>
</feature>
<dbReference type="PANTHER" id="PTHR30250">
    <property type="entry name" value="PST FAMILY PREDICTED COLANIC ACID TRANSPORTER"/>
    <property type="match status" value="1"/>
</dbReference>
<evidence type="ECO:0000313" key="8">
    <source>
        <dbReference type="EMBL" id="MTH30380.1"/>
    </source>
</evidence>
<evidence type="ECO:0000256" key="4">
    <source>
        <dbReference type="ARBA" id="ARBA00022692"/>
    </source>
</evidence>
<dbReference type="GO" id="GO:0005886">
    <property type="term" value="C:plasma membrane"/>
    <property type="evidence" value="ECO:0007669"/>
    <property type="project" value="UniProtKB-SubCell"/>
</dbReference>
<feature type="transmembrane region" description="Helical" evidence="7">
    <location>
        <begin position="360"/>
        <end position="382"/>
    </location>
</feature>
<dbReference type="CDD" id="cd13127">
    <property type="entry name" value="MATE_tuaB_like"/>
    <property type="match status" value="1"/>
</dbReference>
<evidence type="ECO:0000256" key="3">
    <source>
        <dbReference type="ARBA" id="ARBA00022475"/>
    </source>
</evidence>
<evidence type="ECO:0000256" key="6">
    <source>
        <dbReference type="ARBA" id="ARBA00023136"/>
    </source>
</evidence>
<accession>A0A7K1GNQ7</accession>
<organism evidence="8 9">
    <name type="scientific">Myroides pelagicus</name>
    <dbReference type="NCBI Taxonomy" id="270914"/>
    <lineage>
        <taxon>Bacteria</taxon>
        <taxon>Pseudomonadati</taxon>
        <taxon>Bacteroidota</taxon>
        <taxon>Flavobacteriia</taxon>
        <taxon>Flavobacteriales</taxon>
        <taxon>Flavobacteriaceae</taxon>
        <taxon>Myroides</taxon>
    </lineage>
</organism>
<dbReference type="AlphaFoldDB" id="A0A7K1GNQ7"/>
<proteinExistence type="inferred from homology"/>
<evidence type="ECO:0000256" key="5">
    <source>
        <dbReference type="ARBA" id="ARBA00022989"/>
    </source>
</evidence>
<feature type="transmembrane region" description="Helical" evidence="7">
    <location>
        <begin position="331"/>
        <end position="353"/>
    </location>
</feature>
<feature type="transmembrane region" description="Helical" evidence="7">
    <location>
        <begin position="80"/>
        <end position="106"/>
    </location>
</feature>
<dbReference type="Pfam" id="PF13440">
    <property type="entry name" value="Polysacc_synt_3"/>
    <property type="match status" value="1"/>
</dbReference>
<dbReference type="EMBL" id="WMJY01000024">
    <property type="protein sequence ID" value="MTH30380.1"/>
    <property type="molecule type" value="Genomic_DNA"/>
</dbReference>
<keyword evidence="9" id="KW-1185">Reference proteome</keyword>
<evidence type="ECO:0000256" key="1">
    <source>
        <dbReference type="ARBA" id="ARBA00004651"/>
    </source>
</evidence>
<dbReference type="InterPro" id="IPR050833">
    <property type="entry name" value="Poly_Biosynth_Transport"/>
</dbReference>
<feature type="transmembrane region" description="Helical" evidence="7">
    <location>
        <begin position="112"/>
        <end position="134"/>
    </location>
</feature>
<name>A0A7K1GNQ7_9FLAO</name>
<keyword evidence="3" id="KW-1003">Cell membrane</keyword>
<dbReference type="PANTHER" id="PTHR30250:SF10">
    <property type="entry name" value="LIPOPOLYSACCHARIDE BIOSYNTHESIS PROTEIN WZXC"/>
    <property type="match status" value="1"/>
</dbReference>
<feature type="transmembrane region" description="Helical" evidence="7">
    <location>
        <begin position="294"/>
        <end position="311"/>
    </location>
</feature>
<dbReference type="OrthoDB" id="9770347at2"/>
<reference evidence="8 9" key="1">
    <citation type="journal article" date="2006" name="Int. J. Syst. Evol. Microbiol.">
        <title>Myroides pelagicus sp. nov., isolated from seawater in Thailand.</title>
        <authorList>
            <person name="Yoon J."/>
            <person name="Maneerat S."/>
            <person name="Kawai F."/>
            <person name="Yokota A."/>
        </authorList>
    </citation>
    <scope>NUCLEOTIDE SEQUENCE [LARGE SCALE GENOMIC DNA]</scope>
    <source>
        <strain evidence="8 9">SM1T</strain>
    </source>
</reference>